<protein>
    <submittedName>
        <fullName evidence="1">Uncharacterized protein</fullName>
    </submittedName>
</protein>
<proteinExistence type="predicted"/>
<sequence>MKLLKLCKQMHFSGIFLGSKAIFLLKPISNYIKIKKAREPLICVLLPF</sequence>
<reference evidence="1" key="1">
    <citation type="journal article" date="2021" name="Proc. Natl. Acad. Sci. U.S.A.">
        <title>A Catalog of Tens of Thousands of Viruses from Human Metagenomes Reveals Hidden Associations with Chronic Diseases.</title>
        <authorList>
            <person name="Tisza M.J."/>
            <person name="Buck C.B."/>
        </authorList>
    </citation>
    <scope>NUCLEOTIDE SEQUENCE</scope>
    <source>
        <strain evidence="1">CtKwY15</strain>
    </source>
</reference>
<name>A0A8S5SU24_9CAUD</name>
<accession>A0A8S5SU24</accession>
<organism evidence="1">
    <name type="scientific">Siphoviridae sp. ctKwY15</name>
    <dbReference type="NCBI Taxonomy" id="2827843"/>
    <lineage>
        <taxon>Viruses</taxon>
        <taxon>Duplodnaviria</taxon>
        <taxon>Heunggongvirae</taxon>
        <taxon>Uroviricota</taxon>
        <taxon>Caudoviricetes</taxon>
    </lineage>
</organism>
<dbReference type="EMBL" id="BK032679">
    <property type="protein sequence ID" value="DAF54438.1"/>
    <property type="molecule type" value="Genomic_DNA"/>
</dbReference>
<evidence type="ECO:0000313" key="1">
    <source>
        <dbReference type="EMBL" id="DAF54438.1"/>
    </source>
</evidence>